<keyword evidence="11" id="KW-1185">Reference proteome</keyword>
<dbReference type="AlphaFoldDB" id="A0AAN5I115"/>
<feature type="signal peptide" evidence="8">
    <location>
        <begin position="1"/>
        <end position="25"/>
    </location>
</feature>
<dbReference type="GO" id="GO:0005975">
    <property type="term" value="P:carbohydrate metabolic process"/>
    <property type="evidence" value="ECO:0007669"/>
    <property type="project" value="InterPro"/>
</dbReference>
<proteinExistence type="inferred from homology"/>
<evidence type="ECO:0000313" key="10">
    <source>
        <dbReference type="EMBL" id="GMR47833.1"/>
    </source>
</evidence>
<evidence type="ECO:0000256" key="6">
    <source>
        <dbReference type="RuleBase" id="RU000489"/>
    </source>
</evidence>
<feature type="region of interest" description="Disordered" evidence="7">
    <location>
        <begin position="364"/>
        <end position="410"/>
    </location>
</feature>
<feature type="non-terminal residue" evidence="10">
    <location>
        <position position="1"/>
    </location>
</feature>
<dbReference type="InterPro" id="IPR017853">
    <property type="entry name" value="GH"/>
</dbReference>
<keyword evidence="4" id="KW-1015">Disulfide bond</keyword>
<evidence type="ECO:0000256" key="2">
    <source>
        <dbReference type="ARBA" id="ARBA00022669"/>
    </source>
</evidence>
<organism evidence="10 11">
    <name type="scientific">Pristionchus mayeri</name>
    <dbReference type="NCBI Taxonomy" id="1317129"/>
    <lineage>
        <taxon>Eukaryota</taxon>
        <taxon>Metazoa</taxon>
        <taxon>Ecdysozoa</taxon>
        <taxon>Nematoda</taxon>
        <taxon>Chromadorea</taxon>
        <taxon>Rhabditida</taxon>
        <taxon>Rhabditina</taxon>
        <taxon>Diplogasteromorpha</taxon>
        <taxon>Diplogasteroidea</taxon>
        <taxon>Neodiplogasteridae</taxon>
        <taxon>Pristionchus</taxon>
    </lineage>
</organism>
<dbReference type="InterPro" id="IPR001579">
    <property type="entry name" value="Glyco_hydro_18_chit_AS"/>
</dbReference>
<dbReference type="SUPFAM" id="SSF57625">
    <property type="entry name" value="Invertebrate chitin-binding proteins"/>
    <property type="match status" value="1"/>
</dbReference>
<evidence type="ECO:0000313" key="11">
    <source>
        <dbReference type="Proteomes" id="UP001328107"/>
    </source>
</evidence>
<dbReference type="PANTHER" id="PTHR11177:SF400">
    <property type="entry name" value="ENDOCHITINASE-RELATED"/>
    <property type="match status" value="1"/>
</dbReference>
<dbReference type="SMART" id="SM00636">
    <property type="entry name" value="Glyco_18"/>
    <property type="match status" value="1"/>
</dbReference>
<reference evidence="11" key="1">
    <citation type="submission" date="2022-10" db="EMBL/GenBank/DDBJ databases">
        <title>Genome assembly of Pristionchus species.</title>
        <authorList>
            <person name="Yoshida K."/>
            <person name="Sommer R.J."/>
        </authorList>
    </citation>
    <scope>NUCLEOTIDE SEQUENCE [LARGE SCALE GENOMIC DNA]</scope>
    <source>
        <strain evidence="11">RS5460</strain>
    </source>
</reference>
<dbReference type="PROSITE" id="PS51910">
    <property type="entry name" value="GH18_2"/>
    <property type="match status" value="1"/>
</dbReference>
<dbReference type="GO" id="GO:0006032">
    <property type="term" value="P:chitin catabolic process"/>
    <property type="evidence" value="ECO:0007669"/>
    <property type="project" value="TreeGrafter"/>
</dbReference>
<feature type="compositionally biased region" description="Low complexity" evidence="7">
    <location>
        <begin position="384"/>
        <end position="393"/>
    </location>
</feature>
<dbReference type="PROSITE" id="PS01095">
    <property type="entry name" value="GH18_1"/>
    <property type="match status" value="1"/>
</dbReference>
<dbReference type="PANTHER" id="PTHR11177">
    <property type="entry name" value="CHITINASE"/>
    <property type="match status" value="1"/>
</dbReference>
<comment type="caution">
    <text evidence="10">The sequence shown here is derived from an EMBL/GenBank/DDBJ whole genome shotgun (WGS) entry which is preliminary data.</text>
</comment>
<dbReference type="InterPro" id="IPR002557">
    <property type="entry name" value="Chitin-bd_dom"/>
</dbReference>
<dbReference type="GO" id="GO:0004568">
    <property type="term" value="F:chitinase activity"/>
    <property type="evidence" value="ECO:0007669"/>
    <property type="project" value="TreeGrafter"/>
</dbReference>
<evidence type="ECO:0000256" key="7">
    <source>
        <dbReference type="SAM" id="MobiDB-lite"/>
    </source>
</evidence>
<dbReference type="SUPFAM" id="SSF54556">
    <property type="entry name" value="Chitinase insertion domain"/>
    <property type="match status" value="1"/>
</dbReference>
<gene>
    <name evidence="10" type="ORF">PMAYCL1PPCAC_18028</name>
</gene>
<protein>
    <recommendedName>
        <fullName evidence="9">GH18 domain-containing protein</fullName>
    </recommendedName>
</protein>
<evidence type="ECO:0000259" key="9">
    <source>
        <dbReference type="PROSITE" id="PS51910"/>
    </source>
</evidence>
<dbReference type="InterPro" id="IPR036508">
    <property type="entry name" value="Chitin-bd_dom_sf"/>
</dbReference>
<comment type="similarity">
    <text evidence="1">Belongs to the glycosyl hydrolase 18 family. Chitinase class II subfamily.</text>
</comment>
<dbReference type="EMBL" id="BTRK01000004">
    <property type="protein sequence ID" value="GMR47833.1"/>
    <property type="molecule type" value="Genomic_DNA"/>
</dbReference>
<dbReference type="InterPro" id="IPR001223">
    <property type="entry name" value="Glyco_hydro18_cat"/>
</dbReference>
<dbReference type="InterPro" id="IPR050314">
    <property type="entry name" value="Glycosyl_Hydrlase_18"/>
</dbReference>
<keyword evidence="5 6" id="KW-0326">Glycosidase</keyword>
<name>A0AAN5I115_9BILA</name>
<dbReference type="FunFam" id="3.10.50.10:FF:000019">
    <property type="entry name" value="Glycoside hydrolase"/>
    <property type="match status" value="1"/>
</dbReference>
<keyword evidence="3 6" id="KW-0378">Hydrolase</keyword>
<evidence type="ECO:0000256" key="3">
    <source>
        <dbReference type="ARBA" id="ARBA00022801"/>
    </source>
</evidence>
<dbReference type="Pfam" id="PF01607">
    <property type="entry name" value="CBM_14"/>
    <property type="match status" value="1"/>
</dbReference>
<dbReference type="InterPro" id="IPR029070">
    <property type="entry name" value="Chitinase_insertion_sf"/>
</dbReference>
<evidence type="ECO:0000256" key="1">
    <source>
        <dbReference type="ARBA" id="ARBA00009121"/>
    </source>
</evidence>
<dbReference type="Proteomes" id="UP001328107">
    <property type="component" value="Unassembled WGS sequence"/>
</dbReference>
<evidence type="ECO:0000256" key="8">
    <source>
        <dbReference type="SAM" id="SignalP"/>
    </source>
</evidence>
<dbReference type="Pfam" id="PF00704">
    <property type="entry name" value="Glyco_hydro_18"/>
    <property type="match status" value="1"/>
</dbReference>
<dbReference type="InterPro" id="IPR011583">
    <property type="entry name" value="Chitinase_II/V-like_cat"/>
</dbReference>
<evidence type="ECO:0000256" key="4">
    <source>
        <dbReference type="ARBA" id="ARBA00023157"/>
    </source>
</evidence>
<dbReference type="FunFam" id="3.20.20.80:FF:000418">
    <property type="entry name" value="Uncharacterized protein"/>
    <property type="match status" value="1"/>
</dbReference>
<evidence type="ECO:0000256" key="5">
    <source>
        <dbReference type="ARBA" id="ARBA00023295"/>
    </source>
</evidence>
<dbReference type="GO" id="GO:0008061">
    <property type="term" value="F:chitin binding"/>
    <property type="evidence" value="ECO:0007669"/>
    <property type="project" value="UniProtKB-KW"/>
</dbReference>
<keyword evidence="8" id="KW-0732">Signal</keyword>
<feature type="domain" description="GH18" evidence="9">
    <location>
        <begin position="28"/>
        <end position="364"/>
    </location>
</feature>
<dbReference type="SUPFAM" id="SSF51445">
    <property type="entry name" value="(Trans)glycosidases"/>
    <property type="match status" value="1"/>
</dbReference>
<feature type="chain" id="PRO_5042921096" description="GH18 domain-containing protein" evidence="8">
    <location>
        <begin position="26"/>
        <end position="449"/>
    </location>
</feature>
<sequence>KKEMYLFANLSLTSMSLSAFRVAVAAPLIHGCYFTNWAVYRPEPAKFTPEKIPVGLCTHIFYAFAAVNIATYEARLTDEWSDIGLKGMSGIQSIKKKQPGLKTLLSFGGWTESASGIYAKVASDPAKRSKFVKSAWALANSNGFDGIDLDWEYPDAANRANFVAIIKELKAQSGGKLVTAAVSAGAATINSGYDVLSFEKFVDYLTVMSYDFHFGSESQIAHQGAYSETIAAMNLWNQKGMPKNKLLMGIGAYGRGWNAQTCALGAAGNGAIAAQPITKEGGYAAYFEIAKMGGRTIQTPEGAFLEATVNGQKVCIGYDDRNSILKKTDFIKKNGFAGAFTWTIDFDGPGFSVHNVIKDGLSGGSVAPPPAPSGTTRRVPVPVPAATTKKTNPAPAPAPAPSGGKCTDGTMRANANKAKYDQCLWGSWQTRDCPPGTVFDPATNNFKTA</sequence>
<keyword evidence="2" id="KW-0147">Chitin-binding</keyword>
<dbReference type="Gene3D" id="3.20.20.80">
    <property type="entry name" value="Glycosidases"/>
    <property type="match status" value="2"/>
</dbReference>
<dbReference type="GO" id="GO:0005576">
    <property type="term" value="C:extracellular region"/>
    <property type="evidence" value="ECO:0007669"/>
    <property type="project" value="InterPro"/>
</dbReference>
<accession>A0AAN5I115</accession>